<feature type="compositionally biased region" description="Acidic residues" evidence="17">
    <location>
        <begin position="524"/>
        <end position="557"/>
    </location>
</feature>
<keyword evidence="5" id="KW-0646">Protease inhibitor</keyword>
<evidence type="ECO:0000256" key="1">
    <source>
        <dbReference type="ARBA" id="ARBA00004498"/>
    </source>
</evidence>
<dbReference type="PROSITE" id="PS51465">
    <property type="entry name" value="KAZAL_2"/>
    <property type="match status" value="1"/>
</dbReference>
<feature type="disulfide bond" evidence="16">
    <location>
        <begin position="479"/>
        <end position="486"/>
    </location>
</feature>
<comment type="caution">
    <text evidence="20">The sequence shown here is derived from an EMBL/GenBank/DDBJ whole genome shotgun (WGS) entry which is preliminary data.</text>
</comment>
<evidence type="ECO:0000313" key="20">
    <source>
        <dbReference type="EMBL" id="KAK9399107.1"/>
    </source>
</evidence>
<dbReference type="SUPFAM" id="SSF100895">
    <property type="entry name" value="Kazal-type serine protease inhibitors"/>
    <property type="match status" value="1"/>
</dbReference>
<dbReference type="Gene3D" id="4.10.800.10">
    <property type="entry name" value="Thyroglobulin type-1"/>
    <property type="match status" value="1"/>
</dbReference>
<proteinExistence type="predicted"/>
<evidence type="ECO:0000256" key="17">
    <source>
        <dbReference type="SAM" id="MobiDB-lite"/>
    </source>
</evidence>
<dbReference type="PANTHER" id="PTHR13866">
    <property type="entry name" value="SPARC OSTEONECTIN"/>
    <property type="match status" value="1"/>
</dbReference>
<evidence type="ECO:0000256" key="11">
    <source>
        <dbReference type="ARBA" id="ARBA00023207"/>
    </source>
</evidence>
<dbReference type="GO" id="GO:0050840">
    <property type="term" value="F:extracellular matrix binding"/>
    <property type="evidence" value="ECO:0007669"/>
    <property type="project" value="TreeGrafter"/>
</dbReference>
<dbReference type="FunFam" id="3.30.60.30:FF:000003">
    <property type="entry name" value="SPARC/osteonectin, cwcv and kazal-like domains proteoglycan 3"/>
    <property type="match status" value="1"/>
</dbReference>
<dbReference type="InterPro" id="IPR019577">
    <property type="entry name" value="SPARC/Testican_Ca-bd-dom"/>
</dbReference>
<evidence type="ECO:0000256" key="8">
    <source>
        <dbReference type="ARBA" id="ARBA00022974"/>
    </source>
</evidence>
<reference evidence="20 21" key="1">
    <citation type="journal article" date="2024" name="Proc. Natl. Acad. Sci. U.S.A.">
        <title>The genetic regulatory architecture and epigenomic basis for age-related changes in rattlesnake venom.</title>
        <authorList>
            <person name="Hogan M.P."/>
            <person name="Holding M.L."/>
            <person name="Nystrom G.S."/>
            <person name="Colston T.J."/>
            <person name="Bartlett D.A."/>
            <person name="Mason A.J."/>
            <person name="Ellsworth S.A."/>
            <person name="Rautsaw R.M."/>
            <person name="Lawrence K.C."/>
            <person name="Strickland J.L."/>
            <person name="He B."/>
            <person name="Fraser P."/>
            <person name="Margres M.J."/>
            <person name="Gilbert D.M."/>
            <person name="Gibbs H.L."/>
            <person name="Parkinson C.L."/>
            <person name="Rokyta D.R."/>
        </authorList>
    </citation>
    <scope>NUCLEOTIDE SEQUENCE [LARGE SCALE GENOMIC DNA]</scope>
    <source>
        <strain evidence="20">DRR0105</strain>
    </source>
</reference>
<keyword evidence="11" id="KW-0357">Heparan sulfate</keyword>
<evidence type="ECO:0000256" key="4">
    <source>
        <dbReference type="ARBA" id="ARBA00022608"/>
    </source>
</evidence>
<evidence type="ECO:0000256" key="3">
    <source>
        <dbReference type="ARBA" id="ARBA00022530"/>
    </source>
</evidence>
<name>A0AAW1BBH0_CROAD</name>
<keyword evidence="3" id="KW-0272">Extracellular matrix</keyword>
<dbReference type="CDD" id="cd00191">
    <property type="entry name" value="TY"/>
    <property type="match status" value="1"/>
</dbReference>
<evidence type="ECO:0000256" key="12">
    <source>
        <dbReference type="ARBA" id="ARBA00023215"/>
    </source>
</evidence>
<comment type="caution">
    <text evidence="16">Lacks conserved residue(s) required for the propagation of feature annotation.</text>
</comment>
<dbReference type="FunFam" id="4.10.800.10:FF:000001">
    <property type="entry name" value="Testican-3 isoform 2"/>
    <property type="match status" value="1"/>
</dbReference>
<evidence type="ECO:0000256" key="6">
    <source>
        <dbReference type="ARBA" id="ARBA00022729"/>
    </source>
</evidence>
<keyword evidence="10" id="KW-0325">Glycoprotein</keyword>
<evidence type="ECO:0000256" key="13">
    <source>
        <dbReference type="ARBA" id="ARBA00053745"/>
    </source>
</evidence>
<feature type="domain" description="Thyroglobulin type-1" evidence="18">
    <location>
        <begin position="441"/>
        <end position="507"/>
    </location>
</feature>
<dbReference type="PANTHER" id="PTHR13866:SF21">
    <property type="entry name" value="TESTICAN-3"/>
    <property type="match status" value="1"/>
</dbReference>
<dbReference type="GO" id="GO:0005615">
    <property type="term" value="C:extracellular space"/>
    <property type="evidence" value="ECO:0007669"/>
    <property type="project" value="TreeGrafter"/>
</dbReference>
<dbReference type="GO" id="GO:0005518">
    <property type="term" value="F:collagen binding"/>
    <property type="evidence" value="ECO:0007669"/>
    <property type="project" value="TreeGrafter"/>
</dbReference>
<dbReference type="PROSITE" id="PS51162">
    <property type="entry name" value="THYROGLOBULIN_1_2"/>
    <property type="match status" value="1"/>
</dbReference>
<evidence type="ECO:0000256" key="7">
    <source>
        <dbReference type="ARBA" id="ARBA00022837"/>
    </source>
</evidence>
<dbReference type="FunFam" id="1.10.238.10:FF:000053">
    <property type="entry name" value="Putative testican-3 isoform 3"/>
    <property type="match status" value="1"/>
</dbReference>
<comment type="function">
    <text evidence="13">May participate in diverse steps of neurogenesis. Inhibits the processing of pro-matrix metalloproteinase 2 (MMP-2) by MT1-MMP and MT3-MMP. May interfere with tumor invasion.</text>
</comment>
<feature type="compositionally biased region" description="Low complexity" evidence="17">
    <location>
        <begin position="101"/>
        <end position="112"/>
    </location>
</feature>
<dbReference type="SUPFAM" id="SSF47473">
    <property type="entry name" value="EF-hand"/>
    <property type="match status" value="1"/>
</dbReference>
<keyword evidence="7" id="KW-0106">Calcium</keyword>
<feature type="region of interest" description="Disordered" evidence="17">
    <location>
        <begin position="518"/>
        <end position="557"/>
    </location>
</feature>
<dbReference type="CDD" id="cd00104">
    <property type="entry name" value="KAZAL_FS"/>
    <property type="match status" value="1"/>
</dbReference>
<evidence type="ECO:0000256" key="15">
    <source>
        <dbReference type="ARBA" id="ARBA00077290"/>
    </source>
</evidence>
<dbReference type="Gene3D" id="1.10.238.10">
    <property type="entry name" value="EF-hand"/>
    <property type="match status" value="1"/>
</dbReference>
<protein>
    <recommendedName>
        <fullName evidence="14">Testican-3</fullName>
    </recommendedName>
    <alternativeName>
        <fullName evidence="15">SPARC/osteonectin, CWCV, and Kazal-like domains proteoglycan 3</fullName>
    </alternativeName>
</protein>
<keyword evidence="4" id="KW-0483">Metalloprotease inhibitor</keyword>
<dbReference type="Pfam" id="PF00086">
    <property type="entry name" value="Thyroglobulin_1"/>
    <property type="match status" value="1"/>
</dbReference>
<evidence type="ECO:0000256" key="9">
    <source>
        <dbReference type="ARBA" id="ARBA00023157"/>
    </source>
</evidence>
<keyword evidence="8" id="KW-0654">Proteoglycan</keyword>
<dbReference type="InterPro" id="IPR011992">
    <property type="entry name" value="EF-hand-dom_pair"/>
</dbReference>
<evidence type="ECO:0000256" key="5">
    <source>
        <dbReference type="ARBA" id="ARBA00022690"/>
    </source>
</evidence>
<comment type="subcellular location">
    <subcellularLocation>
        <location evidence="1">Secreted</location>
        <location evidence="1">Extracellular space</location>
        <location evidence="1">Extracellular matrix</location>
    </subcellularLocation>
</comment>
<keyword evidence="6" id="KW-0732">Signal</keyword>
<evidence type="ECO:0000313" key="21">
    <source>
        <dbReference type="Proteomes" id="UP001474421"/>
    </source>
</evidence>
<dbReference type="InterPro" id="IPR002350">
    <property type="entry name" value="Kazal_dom"/>
</dbReference>
<accession>A0AAW1BBH0</accession>
<dbReference type="GO" id="GO:0030414">
    <property type="term" value="F:peptidase inhibitor activity"/>
    <property type="evidence" value="ECO:0007669"/>
    <property type="project" value="UniProtKB-KW"/>
</dbReference>
<evidence type="ECO:0000259" key="19">
    <source>
        <dbReference type="PROSITE" id="PS51465"/>
    </source>
</evidence>
<keyword evidence="2" id="KW-0964">Secreted</keyword>
<dbReference type="SUPFAM" id="SSF57610">
    <property type="entry name" value="Thyroglobulin type-1 domain"/>
    <property type="match status" value="1"/>
</dbReference>
<dbReference type="EMBL" id="JAOTOJ010000007">
    <property type="protein sequence ID" value="KAK9399107.1"/>
    <property type="molecule type" value="Genomic_DNA"/>
</dbReference>
<evidence type="ECO:0000256" key="16">
    <source>
        <dbReference type="PROSITE-ProRule" id="PRU00500"/>
    </source>
</evidence>
<evidence type="ECO:0000256" key="2">
    <source>
        <dbReference type="ARBA" id="ARBA00022525"/>
    </source>
</evidence>
<dbReference type="SMART" id="SM00211">
    <property type="entry name" value="TY"/>
    <property type="match status" value="1"/>
</dbReference>
<organism evidence="20 21">
    <name type="scientific">Crotalus adamanteus</name>
    <name type="common">Eastern diamondback rattlesnake</name>
    <dbReference type="NCBI Taxonomy" id="8729"/>
    <lineage>
        <taxon>Eukaryota</taxon>
        <taxon>Metazoa</taxon>
        <taxon>Chordata</taxon>
        <taxon>Craniata</taxon>
        <taxon>Vertebrata</taxon>
        <taxon>Euteleostomi</taxon>
        <taxon>Lepidosauria</taxon>
        <taxon>Squamata</taxon>
        <taxon>Bifurcata</taxon>
        <taxon>Unidentata</taxon>
        <taxon>Episquamata</taxon>
        <taxon>Toxicofera</taxon>
        <taxon>Serpentes</taxon>
        <taxon>Colubroidea</taxon>
        <taxon>Viperidae</taxon>
        <taxon>Crotalinae</taxon>
        <taxon>Crotalus</taxon>
    </lineage>
</organism>
<feature type="domain" description="Kazal-like" evidence="19">
    <location>
        <begin position="261"/>
        <end position="312"/>
    </location>
</feature>
<gene>
    <name evidence="20" type="ORF">NXF25_014076</name>
</gene>
<evidence type="ECO:0000256" key="10">
    <source>
        <dbReference type="ARBA" id="ARBA00023180"/>
    </source>
</evidence>
<dbReference type="InterPro" id="IPR036857">
    <property type="entry name" value="Thyroglobulin_1_sf"/>
</dbReference>
<keyword evidence="9 16" id="KW-1015">Disulfide bond</keyword>
<dbReference type="Pfam" id="PF07648">
    <property type="entry name" value="Kazal_2"/>
    <property type="match status" value="1"/>
</dbReference>
<dbReference type="PROSITE" id="PS00484">
    <property type="entry name" value="THYROGLOBULIN_1_1"/>
    <property type="match status" value="1"/>
</dbReference>
<dbReference type="SMART" id="SM00280">
    <property type="entry name" value="KAZAL"/>
    <property type="match status" value="1"/>
</dbReference>
<evidence type="ECO:0000256" key="14">
    <source>
        <dbReference type="ARBA" id="ARBA00069185"/>
    </source>
</evidence>
<dbReference type="Proteomes" id="UP001474421">
    <property type="component" value="Unassembled WGS sequence"/>
</dbReference>
<keyword evidence="21" id="KW-1185">Reference proteome</keyword>
<dbReference type="GO" id="GO:0005509">
    <property type="term" value="F:calcium ion binding"/>
    <property type="evidence" value="ECO:0007669"/>
    <property type="project" value="InterPro"/>
</dbReference>
<dbReference type="Gene3D" id="3.30.60.30">
    <property type="match status" value="1"/>
</dbReference>
<sequence length="557" mass="61680">MDEEREPIFFQNKSSRPNLSFPFTACRLIRASLGSRTAQPQGSQPGLLPAARLELRAEQLERAGRRACEAAAAAAAAGRARAGRKQRRVQIAASSRGDTIGSSGSSELPSQSLGSGIGGGGIFSKMFKVAALACVWAAAWCNQAAAAAAVPIAAAATAAGARSDSGNFLDDKQWLTTISQYDKEVGQWNKFRDDDYFRTWSPLTSFDQALDPAKDPCLKMKCTRHKVCIAQDQQTAVCISHRRLTHSMKEAGLSHKQLRIGSLSSKCKLCPIIYTNPVCGSDGHTYSSQCKLDYQACASGKHISAKCEGRCPCLSEKSTSAGRSDKRACGDLEFREVASRLRDWFKALHESGVQKRARLLQRPERSRFDTSILPICKDSLGWMFNRLDTNYDLLLDQSELGSIYLDKNEQCTKAFFNSCDTYKDSLISNNEWCYCFQRQQDPPCQSLLSNIHKQQGRKKFLGQYIPLCDEDGYYKPTQCHGTAGQCWCVDRYGNEITGSRTHGAADCDLETSGDFASGDFHEWTDDEDDDIMNDEDEIEDDDEDEGDDDDDDHEGYI</sequence>
<feature type="region of interest" description="Disordered" evidence="17">
    <location>
        <begin position="86"/>
        <end position="112"/>
    </location>
</feature>
<dbReference type="InterPro" id="IPR036058">
    <property type="entry name" value="Kazal_dom_sf"/>
</dbReference>
<dbReference type="InterPro" id="IPR000716">
    <property type="entry name" value="Thyroglobulin_1"/>
</dbReference>
<dbReference type="Pfam" id="PF10591">
    <property type="entry name" value="SPARC_Ca_bdg"/>
    <property type="match status" value="1"/>
</dbReference>
<keyword evidence="12" id="KW-0481">Metalloenzyme inhibitor</keyword>
<dbReference type="AlphaFoldDB" id="A0AAW1BBH0"/>
<evidence type="ECO:0000259" key="18">
    <source>
        <dbReference type="PROSITE" id="PS51162"/>
    </source>
</evidence>